<dbReference type="AlphaFoldDB" id="A0A4S4B1Y3"/>
<feature type="region of interest" description="Disordered" evidence="1">
    <location>
        <begin position="137"/>
        <end position="193"/>
    </location>
</feature>
<feature type="compositionally biased region" description="Polar residues" evidence="1">
    <location>
        <begin position="173"/>
        <end position="182"/>
    </location>
</feature>
<evidence type="ECO:0000313" key="3">
    <source>
        <dbReference type="Proteomes" id="UP000308430"/>
    </source>
</evidence>
<dbReference type="Pfam" id="PF12118">
    <property type="entry name" value="SprA-related"/>
    <property type="match status" value="1"/>
</dbReference>
<feature type="compositionally biased region" description="Polar residues" evidence="1">
    <location>
        <begin position="1"/>
        <end position="15"/>
    </location>
</feature>
<name>A0A4S4B1Y3_9RHOO</name>
<sequence length="209" mass="21712">MQVSGAVSSAYSSPFGSKDSPLGAEGEARARQEDAEKTGQSGGNGKNAAPGTDAELSEADQRLLERLKERDREVRAHEMAHLVAGAGIARGGATYTYQVGPDGQRYAVGGEVSIDTSPGRTPEETLRKAEKIRAVALAPAEPSSQDRAVAAEAARMAAQARQELAASERGTEDGTNPVNSAERSGGAYALFDESALRPARTGGLIDTRA</sequence>
<protein>
    <recommendedName>
        <fullName evidence="4">SprA-related family protein</fullName>
    </recommendedName>
</protein>
<keyword evidence="3" id="KW-1185">Reference proteome</keyword>
<reference evidence="2 3" key="1">
    <citation type="submission" date="2019-04" db="EMBL/GenBank/DDBJ databases">
        <title>Azoarcus nasutitermitis sp. nov. isolated from termite nest.</title>
        <authorList>
            <person name="Lin S.-Y."/>
            <person name="Hameed A."/>
            <person name="Hsu Y.-H."/>
            <person name="Young C.-C."/>
        </authorList>
    </citation>
    <scope>NUCLEOTIDE SEQUENCE [LARGE SCALE GENOMIC DNA]</scope>
    <source>
        <strain evidence="2 3">CC-YHH838</strain>
    </source>
</reference>
<comment type="caution">
    <text evidence="2">The sequence shown here is derived from an EMBL/GenBank/DDBJ whole genome shotgun (WGS) entry which is preliminary data.</text>
</comment>
<feature type="region of interest" description="Disordered" evidence="1">
    <location>
        <begin position="1"/>
        <end position="62"/>
    </location>
</feature>
<evidence type="ECO:0008006" key="4">
    <source>
        <dbReference type="Google" id="ProtNLM"/>
    </source>
</evidence>
<accession>A0A4S4B1Y3</accession>
<dbReference type="OrthoDB" id="9812722at2"/>
<feature type="compositionally biased region" description="Basic and acidic residues" evidence="1">
    <location>
        <begin position="26"/>
        <end position="37"/>
    </location>
</feature>
<proteinExistence type="predicted"/>
<feature type="compositionally biased region" description="Low complexity" evidence="1">
    <location>
        <begin position="143"/>
        <end position="168"/>
    </location>
</feature>
<organism evidence="2 3">
    <name type="scientific">Pseudothauera nasutitermitis</name>
    <dbReference type="NCBI Taxonomy" id="2565930"/>
    <lineage>
        <taxon>Bacteria</taxon>
        <taxon>Pseudomonadati</taxon>
        <taxon>Pseudomonadota</taxon>
        <taxon>Betaproteobacteria</taxon>
        <taxon>Rhodocyclales</taxon>
        <taxon>Zoogloeaceae</taxon>
        <taxon>Pseudothauera</taxon>
    </lineage>
</organism>
<evidence type="ECO:0000256" key="1">
    <source>
        <dbReference type="SAM" id="MobiDB-lite"/>
    </source>
</evidence>
<dbReference type="EMBL" id="SSOC01000002">
    <property type="protein sequence ID" value="THF66195.1"/>
    <property type="molecule type" value="Genomic_DNA"/>
</dbReference>
<dbReference type="RefSeq" id="WP_136347144.1">
    <property type="nucleotide sequence ID" value="NZ_SSOC01000002.1"/>
</dbReference>
<gene>
    <name evidence="2" type="ORF">E6C76_04880</name>
</gene>
<dbReference type="InterPro" id="IPR021973">
    <property type="entry name" value="SprA-related"/>
</dbReference>
<dbReference type="Proteomes" id="UP000308430">
    <property type="component" value="Unassembled WGS sequence"/>
</dbReference>
<evidence type="ECO:0000313" key="2">
    <source>
        <dbReference type="EMBL" id="THF66195.1"/>
    </source>
</evidence>